<keyword evidence="8" id="KW-1185">Reference proteome</keyword>
<dbReference type="PANTHER" id="PTHR43498:SF1">
    <property type="entry name" value="COB--COM HETERODISULFIDE REDUCTASE IRON-SULFUR SUBUNIT A"/>
    <property type="match status" value="1"/>
</dbReference>
<name>A0A7X3FH97_9BACL</name>
<dbReference type="Pfam" id="PF12831">
    <property type="entry name" value="FAD_oxidored"/>
    <property type="match status" value="1"/>
</dbReference>
<dbReference type="PANTHER" id="PTHR43498">
    <property type="entry name" value="FERREDOXIN:COB-COM HETERODISULFIDE REDUCTASE SUBUNIT A"/>
    <property type="match status" value="1"/>
</dbReference>
<keyword evidence="6" id="KW-0812">Transmembrane</keyword>
<evidence type="ECO:0000256" key="4">
    <source>
        <dbReference type="ARBA" id="ARBA00023004"/>
    </source>
</evidence>
<keyword evidence="1" id="KW-0004">4Fe-4S</keyword>
<dbReference type="GO" id="GO:0046872">
    <property type="term" value="F:metal ion binding"/>
    <property type="evidence" value="ECO:0007669"/>
    <property type="project" value="UniProtKB-KW"/>
</dbReference>
<evidence type="ECO:0000256" key="3">
    <source>
        <dbReference type="ARBA" id="ARBA00023002"/>
    </source>
</evidence>
<dbReference type="Proteomes" id="UP000490800">
    <property type="component" value="Unassembled WGS sequence"/>
</dbReference>
<gene>
    <name evidence="7" type="ORF">EDM21_08840</name>
</gene>
<reference evidence="7 8" key="1">
    <citation type="journal article" date="2019" name="Microorganisms">
        <title>Paenibacillus lutrae sp. nov., A Chitinolytic Species Isolated from A River Otter in Castril Natural Park, Granada, Spain.</title>
        <authorList>
            <person name="Rodriguez M."/>
            <person name="Reina J.C."/>
            <person name="Bejar V."/>
            <person name="Llamas I."/>
        </authorList>
    </citation>
    <scope>NUCLEOTIDE SEQUENCE [LARGE SCALE GENOMIC DNA]</scope>
    <source>
        <strain evidence="7 8">N10</strain>
    </source>
</reference>
<dbReference type="SUPFAM" id="SSF51905">
    <property type="entry name" value="FAD/NAD(P)-binding domain"/>
    <property type="match status" value="1"/>
</dbReference>
<evidence type="ECO:0000256" key="6">
    <source>
        <dbReference type="SAM" id="Phobius"/>
    </source>
</evidence>
<dbReference type="GO" id="GO:0051539">
    <property type="term" value="F:4 iron, 4 sulfur cluster binding"/>
    <property type="evidence" value="ECO:0007669"/>
    <property type="project" value="UniProtKB-KW"/>
</dbReference>
<keyword evidence="3" id="KW-0560">Oxidoreductase</keyword>
<keyword evidence="5" id="KW-0411">Iron-sulfur</keyword>
<evidence type="ECO:0000313" key="7">
    <source>
        <dbReference type="EMBL" id="MVO99635.1"/>
    </source>
</evidence>
<dbReference type="InterPro" id="IPR036188">
    <property type="entry name" value="FAD/NAD-bd_sf"/>
</dbReference>
<dbReference type="GO" id="GO:0016491">
    <property type="term" value="F:oxidoreductase activity"/>
    <property type="evidence" value="ECO:0007669"/>
    <property type="project" value="UniProtKB-KW"/>
</dbReference>
<dbReference type="Gene3D" id="3.50.50.60">
    <property type="entry name" value="FAD/NAD(P)-binding domain"/>
    <property type="match status" value="1"/>
</dbReference>
<organism evidence="7 8">
    <name type="scientific">Paenibacillus lutrae</name>
    <dbReference type="NCBI Taxonomy" id="2078573"/>
    <lineage>
        <taxon>Bacteria</taxon>
        <taxon>Bacillati</taxon>
        <taxon>Bacillota</taxon>
        <taxon>Bacilli</taxon>
        <taxon>Bacillales</taxon>
        <taxon>Paenibacillaceae</taxon>
        <taxon>Paenibacillus</taxon>
    </lineage>
</organism>
<keyword evidence="6" id="KW-1133">Transmembrane helix</keyword>
<dbReference type="InterPro" id="IPR039650">
    <property type="entry name" value="HdrA-like"/>
</dbReference>
<accession>A0A7X3FH97</accession>
<evidence type="ECO:0000256" key="2">
    <source>
        <dbReference type="ARBA" id="ARBA00022723"/>
    </source>
</evidence>
<evidence type="ECO:0000256" key="5">
    <source>
        <dbReference type="ARBA" id="ARBA00023014"/>
    </source>
</evidence>
<dbReference type="OrthoDB" id="9777740at2"/>
<evidence type="ECO:0000313" key="8">
    <source>
        <dbReference type="Proteomes" id="UP000490800"/>
    </source>
</evidence>
<feature type="transmembrane region" description="Helical" evidence="6">
    <location>
        <begin position="16"/>
        <end position="37"/>
    </location>
</feature>
<keyword evidence="4" id="KW-0408">Iron</keyword>
<keyword evidence="6" id="KW-0472">Membrane</keyword>
<dbReference type="RefSeq" id="WP_157334702.1">
    <property type="nucleotide sequence ID" value="NZ_RHLK01000003.1"/>
</dbReference>
<dbReference type="EMBL" id="RHLK01000003">
    <property type="protein sequence ID" value="MVO99635.1"/>
    <property type="molecule type" value="Genomic_DNA"/>
</dbReference>
<proteinExistence type="predicted"/>
<dbReference type="AlphaFoldDB" id="A0A7X3FH97"/>
<evidence type="ECO:0000256" key="1">
    <source>
        <dbReference type="ARBA" id="ARBA00022485"/>
    </source>
</evidence>
<protein>
    <submittedName>
        <fullName evidence="7">FAD-dependent oxidoreductase</fullName>
    </submittedName>
</protein>
<comment type="caution">
    <text evidence="7">The sequence shown here is derived from an EMBL/GenBank/DDBJ whole genome shotgun (WGS) entry which is preliminary data.</text>
</comment>
<keyword evidence="2" id="KW-0479">Metal-binding</keyword>
<sequence length="656" mass="71904">MTKNNTNSKRAASKGWIVWMSLLLALTVIAAGIALYWQYKHFGGAKETTAHTLSEVKSSASIEDQYDVIVVGTDPEGLAAAVSASRNGLKTLLVDGRDREILGGLMTLGWLNSIDMNYVPKPTVLNPHEVLNKGIFTEWYKNIEGDSFSINTAANAFHDLVRKEKNIDLLLKAKSMEPILSNKQGQPTLVEGITVTKEDGTKKEVRAHAVIDATQDGDIAAASGVPFTYGLEDIGNKNAKMAVTLVFKLKNVTPEVWAQISKHLKNDDDPMSDANEVSAWGYKELYNYPALNPDRVKMRGLNIGRQDGDMILINALQIFNIDGLDAKSRAEAFEIGKKEIPNVVKHLQQNYPEFAKVELAGTAPELYVRETRHIQGEYRLKITDLLENRDQWDRIGFGSYPVDIQRLTPADTGTVVTQPAQYAIPFRSIVPKKVDGLLVIGRAASYDSLPHGSARVIPVGMAEGEAAGAAVKIAKEAKMSFRELSASKENIAKLQEVLKKQGMELEPFTIEPPAYMTHKQYEGLKAAVTMSLVGGGYKNEFELDKVSNPQRMVNYVNRMKKLSPAAYSGDASGAVKDISEDGRKKDALSLDQAAFTITQGLGIKVAKEAALAELTKLGAVEAASLDTIKDKEKLTNGDTFMLIKDLQKYAESKQAK</sequence>